<dbReference type="Pfam" id="PF13377">
    <property type="entry name" value="Peripla_BP_3"/>
    <property type="match status" value="1"/>
</dbReference>
<dbReference type="Gene3D" id="3.40.50.2300">
    <property type="match status" value="2"/>
</dbReference>
<dbReference type="InterPro" id="IPR028082">
    <property type="entry name" value="Peripla_BP_I"/>
</dbReference>
<sequence length="337" mass="36649">MVTILDVARKAGVSKATVSRALNGKVFVSDEVRARIDKAIAETGYRPNLLARKLATRESNSVGLVITNRLYNGPFFSGMIYQAATLSERNQRQLILADGKNSSQDERDAIAFLQQLRCDAIMIYPKFLSVEELDTLIDTASVPVVVINRELNRHRASSVFVDHREGSQRMTRYLISQGHQRIAFIAGAPDSPTGDSRLAGYQDALREAGIACDEALILPGSWTTESGYEAGRALLANGIAVTCVLAANDDMAIGAAKAISESGRRIPQDISLAGFDDSIIGRYYTPALTTLHIPMDEMISDAVRILLATDEPGSARRHEGTLILRESVAVISKTARE</sequence>
<keyword evidence="1" id="KW-0805">Transcription regulation</keyword>
<dbReference type="SUPFAM" id="SSF47413">
    <property type="entry name" value="lambda repressor-like DNA-binding domains"/>
    <property type="match status" value="1"/>
</dbReference>
<dbReference type="Gene3D" id="1.10.260.40">
    <property type="entry name" value="lambda repressor-like DNA-binding domains"/>
    <property type="match status" value="1"/>
</dbReference>
<evidence type="ECO:0000256" key="2">
    <source>
        <dbReference type="ARBA" id="ARBA00023125"/>
    </source>
</evidence>
<name>A0ABY6J9J1_9ENTR</name>
<feature type="domain" description="HTH lacI-type" evidence="4">
    <location>
        <begin position="2"/>
        <end position="56"/>
    </location>
</feature>
<organism evidence="5 6">
    <name type="scientific">Siccibacter colletis</name>
    <dbReference type="NCBI Taxonomy" id="1505757"/>
    <lineage>
        <taxon>Bacteria</taxon>
        <taxon>Pseudomonadati</taxon>
        <taxon>Pseudomonadota</taxon>
        <taxon>Gammaproteobacteria</taxon>
        <taxon>Enterobacterales</taxon>
        <taxon>Enterobacteriaceae</taxon>
        <taxon>Siccibacter</taxon>
    </lineage>
</organism>
<dbReference type="EMBL" id="CP074352">
    <property type="protein sequence ID" value="UYU30439.1"/>
    <property type="molecule type" value="Genomic_DNA"/>
</dbReference>
<evidence type="ECO:0000256" key="1">
    <source>
        <dbReference type="ARBA" id="ARBA00023015"/>
    </source>
</evidence>
<dbReference type="GO" id="GO:0003677">
    <property type="term" value="F:DNA binding"/>
    <property type="evidence" value="ECO:0007669"/>
    <property type="project" value="UniProtKB-KW"/>
</dbReference>
<accession>A0ABY6J9J1</accession>
<dbReference type="PANTHER" id="PTHR30146:SF67">
    <property type="entry name" value="HTH-TYPE TRANSCRIPTIONAL REGULATOR ASCG"/>
    <property type="match status" value="1"/>
</dbReference>
<dbReference type="SMART" id="SM00354">
    <property type="entry name" value="HTH_LACI"/>
    <property type="match status" value="1"/>
</dbReference>
<gene>
    <name evidence="5" type="ORF">KFZ77_11085</name>
</gene>
<dbReference type="PROSITE" id="PS50932">
    <property type="entry name" value="HTH_LACI_2"/>
    <property type="match status" value="1"/>
</dbReference>
<dbReference type="CDD" id="cd01392">
    <property type="entry name" value="HTH_LacI"/>
    <property type="match status" value="1"/>
</dbReference>
<dbReference type="Proteomes" id="UP001156318">
    <property type="component" value="Chromosome"/>
</dbReference>
<evidence type="ECO:0000256" key="3">
    <source>
        <dbReference type="ARBA" id="ARBA00023163"/>
    </source>
</evidence>
<reference evidence="5 6" key="1">
    <citation type="submission" date="2021-05" db="EMBL/GenBank/DDBJ databases">
        <title>Isolation, identification, and the growth promoting effects of Pantoea dispersa strain YSD J2 from the aboveground leaves of Cyperus esculentus L.Var. Sativus.</title>
        <authorList>
            <person name="Wang S."/>
            <person name="Tang X.M."/>
            <person name="Huang Y.N."/>
        </authorList>
    </citation>
    <scope>NUCLEOTIDE SEQUENCE [LARGE SCALE GENOMIC DNA]</scope>
    <source>
        <strain evidence="6">YSD YN2</strain>
    </source>
</reference>
<evidence type="ECO:0000313" key="5">
    <source>
        <dbReference type="EMBL" id="UYU30439.1"/>
    </source>
</evidence>
<keyword evidence="6" id="KW-1185">Reference proteome</keyword>
<dbReference type="RefSeq" id="WP_264384212.1">
    <property type="nucleotide sequence ID" value="NZ_CP074352.1"/>
</dbReference>
<dbReference type="Pfam" id="PF00356">
    <property type="entry name" value="LacI"/>
    <property type="match status" value="1"/>
</dbReference>
<dbReference type="PRINTS" id="PR00036">
    <property type="entry name" value="HTHLACI"/>
</dbReference>
<protein>
    <submittedName>
        <fullName evidence="5">LacI family DNA-binding transcriptional regulator</fullName>
    </submittedName>
</protein>
<dbReference type="PANTHER" id="PTHR30146">
    <property type="entry name" value="LACI-RELATED TRANSCRIPTIONAL REPRESSOR"/>
    <property type="match status" value="1"/>
</dbReference>
<dbReference type="InterPro" id="IPR010982">
    <property type="entry name" value="Lambda_DNA-bd_dom_sf"/>
</dbReference>
<evidence type="ECO:0000259" key="4">
    <source>
        <dbReference type="PROSITE" id="PS50932"/>
    </source>
</evidence>
<proteinExistence type="predicted"/>
<dbReference type="InterPro" id="IPR000843">
    <property type="entry name" value="HTH_LacI"/>
</dbReference>
<keyword evidence="2 5" id="KW-0238">DNA-binding</keyword>
<dbReference type="SUPFAM" id="SSF53822">
    <property type="entry name" value="Periplasmic binding protein-like I"/>
    <property type="match status" value="1"/>
</dbReference>
<evidence type="ECO:0000313" key="6">
    <source>
        <dbReference type="Proteomes" id="UP001156318"/>
    </source>
</evidence>
<dbReference type="InterPro" id="IPR046335">
    <property type="entry name" value="LacI/GalR-like_sensor"/>
</dbReference>
<dbReference type="PROSITE" id="PS00356">
    <property type="entry name" value="HTH_LACI_1"/>
    <property type="match status" value="1"/>
</dbReference>
<keyword evidence="3" id="KW-0804">Transcription</keyword>